<keyword evidence="2" id="KW-1185">Reference proteome</keyword>
<reference evidence="1" key="1">
    <citation type="submission" date="2020-08" db="EMBL/GenBank/DDBJ databases">
        <title>Multicomponent nature underlies the extraordinary mechanical properties of spider dragline silk.</title>
        <authorList>
            <person name="Kono N."/>
            <person name="Nakamura H."/>
            <person name="Mori M."/>
            <person name="Yoshida Y."/>
            <person name="Ohtoshi R."/>
            <person name="Malay A.D."/>
            <person name="Moran D.A.P."/>
            <person name="Tomita M."/>
            <person name="Numata K."/>
            <person name="Arakawa K."/>
        </authorList>
    </citation>
    <scope>NUCLEOTIDE SEQUENCE</scope>
</reference>
<comment type="caution">
    <text evidence="1">The sequence shown here is derived from an EMBL/GenBank/DDBJ whole genome shotgun (WGS) entry which is preliminary data.</text>
</comment>
<evidence type="ECO:0000313" key="2">
    <source>
        <dbReference type="Proteomes" id="UP000886998"/>
    </source>
</evidence>
<dbReference type="Proteomes" id="UP000886998">
    <property type="component" value="Unassembled WGS sequence"/>
</dbReference>
<proteinExistence type="predicted"/>
<name>A0A8X7BZI0_9ARAC</name>
<dbReference type="EMBL" id="BMAV01007832">
    <property type="protein sequence ID" value="GFY50971.1"/>
    <property type="molecule type" value="Genomic_DNA"/>
</dbReference>
<protein>
    <submittedName>
        <fullName evidence="1">Uncharacterized protein</fullName>
    </submittedName>
</protein>
<evidence type="ECO:0000313" key="1">
    <source>
        <dbReference type="EMBL" id="GFY50971.1"/>
    </source>
</evidence>
<accession>A0A8X7BZI0</accession>
<sequence>MVVCGHAHLRDLKEIGRVCTRVEKNSTLDPRKGESSPNVYSAFLLAVVLFCSVQGTRKDVIEWKGVFWESDPDSIEEVVAFFPSPFR</sequence>
<gene>
    <name evidence="1" type="ORF">TNIN_332161</name>
</gene>
<dbReference type="AlphaFoldDB" id="A0A8X7BZI0"/>
<organism evidence="1 2">
    <name type="scientific">Trichonephila inaurata madagascariensis</name>
    <dbReference type="NCBI Taxonomy" id="2747483"/>
    <lineage>
        <taxon>Eukaryota</taxon>
        <taxon>Metazoa</taxon>
        <taxon>Ecdysozoa</taxon>
        <taxon>Arthropoda</taxon>
        <taxon>Chelicerata</taxon>
        <taxon>Arachnida</taxon>
        <taxon>Araneae</taxon>
        <taxon>Araneomorphae</taxon>
        <taxon>Entelegynae</taxon>
        <taxon>Araneoidea</taxon>
        <taxon>Nephilidae</taxon>
        <taxon>Trichonephila</taxon>
        <taxon>Trichonephila inaurata</taxon>
    </lineage>
</organism>